<evidence type="ECO:0000313" key="5">
    <source>
        <dbReference type="Proteomes" id="UP001219525"/>
    </source>
</evidence>
<sequence length="606" mass="66161">MFAAGGLFVLSGLTSASFARDDDAAAADAGLLLAGLLLFPTTTTAAVPSSTTTATASTASPSLLSRTPTDNTSTSTSIATAAAAVALYYHYWAFIVAVIVPVIFGVQVLRRRFGRTSLLNRRRTPSCTPTPPPSDTMGVRRPFSQIQSTDPEHLELPSKKSKVQRPRVPKAAGVHVYRFPAAQLNADGTRMVAALDIGSKDKSELQATCKAYGISFGSAMSRGDLIGLLKAYSDAGDWTNLQAQAHRMHKGQQPGSVKTKVTLRRDELLASGSISAPPALVSTLLPADIALAPEQSEEQAKFILDYVDQVVFDNPVLPASEREPPVKQNEGEWRQEVMQLMTTNNSILQYLAQRLPPTAHNPEPGYYYYSTSAPMGPSAVQRGNAPTPTWAAPSFAGPVMKTPSVHELRHQQHPAILPTSTTSVATCTPEESRQRGPIAPDLSAIPAPPADGFFSLEAKDTIATIARHWNKTWPEWRPDSNWIKTQGAFIQLIDYPRLYHGTHWWGRIKNNYSQWLALMSEYEKAGSESLFWTKYTRGDGTKMKVKEIIAEVRSDRKAEAAQIRERHGPHFDKLFTTVGKDGVPRVMTDAASIIARQSLLTTSRLK</sequence>
<keyword evidence="2" id="KW-0472">Membrane</keyword>
<feature type="transmembrane region" description="Helical" evidence="2">
    <location>
        <begin position="89"/>
        <end position="109"/>
    </location>
</feature>
<keyword evidence="5" id="KW-1185">Reference proteome</keyword>
<reference evidence="4" key="1">
    <citation type="submission" date="2023-03" db="EMBL/GenBank/DDBJ databases">
        <title>Massive genome expansion in bonnet fungi (Mycena s.s.) driven by repeated elements and novel gene families across ecological guilds.</title>
        <authorList>
            <consortium name="Lawrence Berkeley National Laboratory"/>
            <person name="Harder C.B."/>
            <person name="Miyauchi S."/>
            <person name="Viragh M."/>
            <person name="Kuo A."/>
            <person name="Thoen E."/>
            <person name="Andreopoulos B."/>
            <person name="Lu D."/>
            <person name="Skrede I."/>
            <person name="Drula E."/>
            <person name="Henrissat B."/>
            <person name="Morin E."/>
            <person name="Kohler A."/>
            <person name="Barry K."/>
            <person name="LaButti K."/>
            <person name="Morin E."/>
            <person name="Salamov A."/>
            <person name="Lipzen A."/>
            <person name="Mereny Z."/>
            <person name="Hegedus B."/>
            <person name="Baldrian P."/>
            <person name="Stursova M."/>
            <person name="Weitz H."/>
            <person name="Taylor A."/>
            <person name="Grigoriev I.V."/>
            <person name="Nagy L.G."/>
            <person name="Martin F."/>
            <person name="Kauserud H."/>
        </authorList>
    </citation>
    <scope>NUCLEOTIDE SEQUENCE</scope>
    <source>
        <strain evidence="4">9144</strain>
    </source>
</reference>
<evidence type="ECO:0000256" key="3">
    <source>
        <dbReference type="SAM" id="SignalP"/>
    </source>
</evidence>
<dbReference type="AlphaFoldDB" id="A0AAD6Y6X9"/>
<feature type="region of interest" description="Disordered" evidence="1">
    <location>
        <begin position="49"/>
        <end position="74"/>
    </location>
</feature>
<name>A0AAD6Y6X9_9AGAR</name>
<keyword evidence="2" id="KW-1133">Transmembrane helix</keyword>
<accession>A0AAD6Y6X9</accession>
<gene>
    <name evidence="4" type="ORF">GGX14DRAFT_399393</name>
</gene>
<keyword evidence="3" id="KW-0732">Signal</keyword>
<organism evidence="4 5">
    <name type="scientific">Mycena pura</name>
    <dbReference type="NCBI Taxonomy" id="153505"/>
    <lineage>
        <taxon>Eukaryota</taxon>
        <taxon>Fungi</taxon>
        <taxon>Dikarya</taxon>
        <taxon>Basidiomycota</taxon>
        <taxon>Agaricomycotina</taxon>
        <taxon>Agaricomycetes</taxon>
        <taxon>Agaricomycetidae</taxon>
        <taxon>Agaricales</taxon>
        <taxon>Marasmiineae</taxon>
        <taxon>Mycenaceae</taxon>
        <taxon>Mycena</taxon>
    </lineage>
</organism>
<protein>
    <submittedName>
        <fullName evidence="4">Uncharacterized protein</fullName>
    </submittedName>
</protein>
<feature type="signal peptide" evidence="3">
    <location>
        <begin position="1"/>
        <end position="19"/>
    </location>
</feature>
<keyword evidence="2" id="KW-0812">Transmembrane</keyword>
<evidence type="ECO:0000256" key="1">
    <source>
        <dbReference type="SAM" id="MobiDB-lite"/>
    </source>
</evidence>
<evidence type="ECO:0000256" key="2">
    <source>
        <dbReference type="SAM" id="Phobius"/>
    </source>
</evidence>
<evidence type="ECO:0000313" key="4">
    <source>
        <dbReference type="EMBL" id="KAJ7202619.1"/>
    </source>
</evidence>
<dbReference type="Proteomes" id="UP001219525">
    <property type="component" value="Unassembled WGS sequence"/>
</dbReference>
<feature type="region of interest" description="Disordered" evidence="1">
    <location>
        <begin position="121"/>
        <end position="167"/>
    </location>
</feature>
<dbReference type="EMBL" id="JARJCW010000054">
    <property type="protein sequence ID" value="KAJ7202619.1"/>
    <property type="molecule type" value="Genomic_DNA"/>
</dbReference>
<comment type="caution">
    <text evidence="4">The sequence shown here is derived from an EMBL/GenBank/DDBJ whole genome shotgun (WGS) entry which is preliminary data.</text>
</comment>
<feature type="chain" id="PRO_5042193806" evidence="3">
    <location>
        <begin position="20"/>
        <end position="606"/>
    </location>
</feature>
<proteinExistence type="predicted"/>